<dbReference type="InterPro" id="IPR015368">
    <property type="entry name" value="UBA_C_fun"/>
</dbReference>
<keyword evidence="8" id="KW-0067">ATP-binding</keyword>
<evidence type="ECO:0000256" key="2">
    <source>
        <dbReference type="ARBA" id="ARBA00022786"/>
    </source>
</evidence>
<evidence type="ECO:0000259" key="9">
    <source>
        <dbReference type="PROSITE" id="PS50127"/>
    </source>
</evidence>
<accession>A0ABR3YRE5</accession>
<dbReference type="Pfam" id="PF09288">
    <property type="entry name" value="UBA_3"/>
    <property type="match status" value="1"/>
</dbReference>
<dbReference type="SUPFAM" id="SSF46934">
    <property type="entry name" value="UBA-like"/>
    <property type="match status" value="1"/>
</dbReference>
<name>A0ABR3YRE5_9PEZI</name>
<reference evidence="10 11" key="1">
    <citation type="journal article" date="2024" name="IMA Fungus">
        <title>IMA Genome - F19 : A genome assembly and annotation guide to empower mycologists, including annotated draft genome sequences of Ceratocystis pirilliformis, Diaporthe australafricana, Fusarium ophioides, Paecilomyces lecythidis, and Sporothrix stenoceras.</title>
        <authorList>
            <person name="Aylward J."/>
            <person name="Wilson A.M."/>
            <person name="Visagie C.M."/>
            <person name="Spraker J."/>
            <person name="Barnes I."/>
            <person name="Buitendag C."/>
            <person name="Ceriani C."/>
            <person name="Del Mar Angel L."/>
            <person name="du Plessis D."/>
            <person name="Fuchs T."/>
            <person name="Gasser K."/>
            <person name="Kramer D."/>
            <person name="Li W."/>
            <person name="Munsamy K."/>
            <person name="Piso A."/>
            <person name="Price J.L."/>
            <person name="Sonnekus B."/>
            <person name="Thomas C."/>
            <person name="van der Nest A."/>
            <person name="van Dijk A."/>
            <person name="van Heerden A."/>
            <person name="van Vuuren N."/>
            <person name="Yilmaz N."/>
            <person name="Duong T.A."/>
            <person name="van der Merwe N.A."/>
            <person name="Wingfield M.J."/>
            <person name="Wingfield B.D."/>
        </authorList>
    </citation>
    <scope>NUCLEOTIDE SEQUENCE [LARGE SCALE GENOMIC DNA]</scope>
    <source>
        <strain evidence="10 11">CMW 5346</strain>
    </source>
</reference>
<evidence type="ECO:0000256" key="5">
    <source>
        <dbReference type="ARBA" id="ARBA00042179"/>
    </source>
</evidence>
<dbReference type="InterPro" id="IPR016135">
    <property type="entry name" value="UBQ-conjugating_enzyme/RWD"/>
</dbReference>
<evidence type="ECO:0000256" key="4">
    <source>
        <dbReference type="ARBA" id="ARBA00041569"/>
    </source>
</evidence>
<dbReference type="InterPro" id="IPR009060">
    <property type="entry name" value="UBA-like_sf"/>
</dbReference>
<dbReference type="InterPro" id="IPR050113">
    <property type="entry name" value="Ub_conjugating_enzyme"/>
</dbReference>
<dbReference type="Gene3D" id="3.10.110.10">
    <property type="entry name" value="Ubiquitin Conjugating Enzyme"/>
    <property type="match status" value="1"/>
</dbReference>
<feature type="domain" description="UBC core" evidence="9">
    <location>
        <begin position="4"/>
        <end position="153"/>
    </location>
</feature>
<comment type="caution">
    <text evidence="10">The sequence shown here is derived from an EMBL/GenBank/DDBJ whole genome shotgun (WGS) entry which is preliminary data.</text>
</comment>
<dbReference type="PROSITE" id="PS50127">
    <property type="entry name" value="UBC_2"/>
    <property type="match status" value="1"/>
</dbReference>
<evidence type="ECO:0000256" key="6">
    <source>
        <dbReference type="ARBA" id="ARBA00042190"/>
    </source>
</evidence>
<dbReference type="SMART" id="SM00212">
    <property type="entry name" value="UBCc"/>
    <property type="match status" value="1"/>
</dbReference>
<evidence type="ECO:0000313" key="11">
    <source>
        <dbReference type="Proteomes" id="UP001583186"/>
    </source>
</evidence>
<keyword evidence="1 10" id="KW-0808">Transferase</keyword>
<evidence type="ECO:0000313" key="10">
    <source>
        <dbReference type="EMBL" id="KAL1890934.1"/>
    </source>
</evidence>
<keyword evidence="10" id="KW-0012">Acyltransferase</keyword>
<dbReference type="GO" id="GO:0061631">
    <property type="term" value="F:ubiquitin conjugating enzyme activity"/>
    <property type="evidence" value="ECO:0007669"/>
    <property type="project" value="UniProtKB-EC"/>
</dbReference>
<dbReference type="CDD" id="cd23800">
    <property type="entry name" value="UBCc_UBE2K"/>
    <property type="match status" value="1"/>
</dbReference>
<proteinExistence type="inferred from homology"/>
<dbReference type="Proteomes" id="UP001583186">
    <property type="component" value="Unassembled WGS sequence"/>
</dbReference>
<dbReference type="PANTHER" id="PTHR24067">
    <property type="entry name" value="UBIQUITIN-CONJUGATING ENZYME E2"/>
    <property type="match status" value="1"/>
</dbReference>
<dbReference type="InterPro" id="IPR000608">
    <property type="entry name" value="UBC"/>
</dbReference>
<feature type="active site" description="Glycyl thioester intermediate" evidence="7">
    <location>
        <position position="91"/>
    </location>
</feature>
<dbReference type="EMBL" id="JAWCUI010000057">
    <property type="protein sequence ID" value="KAL1890934.1"/>
    <property type="molecule type" value="Genomic_DNA"/>
</dbReference>
<sequence length="235" mass="26162">MPPSRDHRVARELMDIEKDKDNSGVHAVPFDGNSLSHLKGSFPGPPDTPYATGTYTVDITIPEQYPFKAPTIKFETKVWHPNISSQTGYICLDVLGKNWSPVNTIKTALLSLRMLLEAPNASDPQDAQVAQMLLNDPERFKLVAHDWAVRYAGATRSMARPSEQNIRSPTTGPIDPTRYMGYNKDLVDRFADMGFSVDAVVNAFQNLGIERRDGRDYTMDAALIGDVTAYLFNDP</sequence>
<evidence type="ECO:0000256" key="7">
    <source>
        <dbReference type="PROSITE-ProRule" id="PRU10133"/>
    </source>
</evidence>
<keyword evidence="11" id="KW-1185">Reference proteome</keyword>
<keyword evidence="2 8" id="KW-0833">Ubl conjugation pathway</keyword>
<dbReference type="Pfam" id="PF00179">
    <property type="entry name" value="UQ_con"/>
    <property type="match status" value="1"/>
</dbReference>
<protein>
    <recommendedName>
        <fullName evidence="3">Ubiquitin-conjugating enzyme E2 2</fullName>
    </recommendedName>
    <alternativeName>
        <fullName evidence="5">E2 ubiquitin-conjugating enzyme 2</fullName>
    </alternativeName>
    <alternativeName>
        <fullName evidence="6">Ubiquitin carrier protein UBC2</fullName>
    </alternativeName>
    <alternativeName>
        <fullName evidence="4">Ubiquitin-protein ligase UBC2</fullName>
    </alternativeName>
</protein>
<organism evidence="10 11">
    <name type="scientific">Sporothrix stenoceras</name>
    <dbReference type="NCBI Taxonomy" id="5173"/>
    <lineage>
        <taxon>Eukaryota</taxon>
        <taxon>Fungi</taxon>
        <taxon>Dikarya</taxon>
        <taxon>Ascomycota</taxon>
        <taxon>Pezizomycotina</taxon>
        <taxon>Sordariomycetes</taxon>
        <taxon>Sordariomycetidae</taxon>
        <taxon>Ophiostomatales</taxon>
        <taxon>Ophiostomataceae</taxon>
        <taxon>Sporothrix</taxon>
    </lineage>
</organism>
<gene>
    <name evidence="10" type="primary">ubc1</name>
    <name evidence="10" type="ORF">Sste5346_007931</name>
</gene>
<evidence type="ECO:0000256" key="1">
    <source>
        <dbReference type="ARBA" id="ARBA00022679"/>
    </source>
</evidence>
<dbReference type="InterPro" id="IPR023313">
    <property type="entry name" value="UBQ-conjugating_AS"/>
</dbReference>
<dbReference type="PROSITE" id="PS00183">
    <property type="entry name" value="UBC_1"/>
    <property type="match status" value="1"/>
</dbReference>
<dbReference type="SUPFAM" id="SSF54495">
    <property type="entry name" value="UBC-like"/>
    <property type="match status" value="1"/>
</dbReference>
<keyword evidence="8" id="KW-0547">Nucleotide-binding</keyword>
<evidence type="ECO:0000256" key="3">
    <source>
        <dbReference type="ARBA" id="ARBA00039884"/>
    </source>
</evidence>
<evidence type="ECO:0000256" key="8">
    <source>
        <dbReference type="RuleBase" id="RU362109"/>
    </source>
</evidence>
<comment type="similarity">
    <text evidence="8">Belongs to the ubiquitin-conjugating enzyme family.</text>
</comment>